<feature type="compositionally biased region" description="Basic and acidic residues" evidence="1">
    <location>
        <begin position="445"/>
        <end position="461"/>
    </location>
</feature>
<dbReference type="WBParaSite" id="MBELARI_LOCUS8870">
    <property type="protein sequence ID" value="MBELARI_LOCUS8870"/>
    <property type="gene ID" value="MBELARI_LOCUS8870"/>
</dbReference>
<accession>A0AAF3FQ31</accession>
<sequence length="461" mass="53246">MGMVRKLSELRSSIHTKSCELSRVELDLMAAQSSLLLTHTQIERLRLQLSVYGRKTKRAASFHGEDLLEKMAKKDLHFLLPFKLQGSRLDNLRRQNRKQNHGSPSLDSERALEHEFLKLFGYAQCLAQSCDRPKECEQINPHFDAINRDIQTPSIRQRQRPHGLGNGRDKDNHRRPISLVELEERRQKIMEEQRRSILVKAPDKKQDNGVVQSLQDVVQSLQNSTRNQSNAHLNETRFKVPDSPIIGYSGENRRARLEKQRSIDVEVLRHSELRRQLSTEKPPCEPRQSLDRKYERRIERVPSDRLESHNRTEIRQEPQHKETIEQNEEKRKDDAAKGCRLQRSAPVSRMRPPHTTFRTKPADIGNVNGGQGGQHGGFAEISHHRDSGYRAVNRTKIRPPEATIHSSSNRHPSPPIPPFSPTSHTHPNQNPTSLPSPSQTISRLPKPEKRSWIERLKHIKK</sequence>
<feature type="region of interest" description="Disordered" evidence="1">
    <location>
        <begin position="274"/>
        <end position="381"/>
    </location>
</feature>
<protein>
    <submittedName>
        <fullName evidence="3">Uncharacterized protein</fullName>
    </submittedName>
</protein>
<name>A0AAF3FQ31_9BILA</name>
<proteinExistence type="predicted"/>
<organism evidence="2 3">
    <name type="scientific">Mesorhabditis belari</name>
    <dbReference type="NCBI Taxonomy" id="2138241"/>
    <lineage>
        <taxon>Eukaryota</taxon>
        <taxon>Metazoa</taxon>
        <taxon>Ecdysozoa</taxon>
        <taxon>Nematoda</taxon>
        <taxon>Chromadorea</taxon>
        <taxon>Rhabditida</taxon>
        <taxon>Rhabditina</taxon>
        <taxon>Rhabditomorpha</taxon>
        <taxon>Rhabditoidea</taxon>
        <taxon>Rhabditidae</taxon>
        <taxon>Mesorhabditinae</taxon>
        <taxon>Mesorhabditis</taxon>
    </lineage>
</organism>
<keyword evidence="2" id="KW-1185">Reference proteome</keyword>
<dbReference type="AlphaFoldDB" id="A0AAF3FQ31"/>
<feature type="compositionally biased region" description="Gly residues" evidence="1">
    <location>
        <begin position="367"/>
        <end position="376"/>
    </location>
</feature>
<evidence type="ECO:0000313" key="3">
    <source>
        <dbReference type="WBParaSite" id="MBELARI_LOCUS8870"/>
    </source>
</evidence>
<feature type="region of interest" description="Disordered" evidence="1">
    <location>
        <begin position="147"/>
        <end position="175"/>
    </location>
</feature>
<feature type="region of interest" description="Disordered" evidence="1">
    <location>
        <begin position="401"/>
        <end position="461"/>
    </location>
</feature>
<evidence type="ECO:0000256" key="1">
    <source>
        <dbReference type="SAM" id="MobiDB-lite"/>
    </source>
</evidence>
<dbReference type="Proteomes" id="UP000887575">
    <property type="component" value="Unassembled WGS sequence"/>
</dbReference>
<feature type="compositionally biased region" description="Basic and acidic residues" evidence="1">
    <location>
        <begin position="274"/>
        <end position="337"/>
    </location>
</feature>
<evidence type="ECO:0000313" key="2">
    <source>
        <dbReference type="Proteomes" id="UP000887575"/>
    </source>
</evidence>
<feature type="compositionally biased region" description="Polar residues" evidence="1">
    <location>
        <begin position="429"/>
        <end position="442"/>
    </location>
</feature>
<reference evidence="3" key="1">
    <citation type="submission" date="2024-02" db="UniProtKB">
        <authorList>
            <consortium name="WormBaseParasite"/>
        </authorList>
    </citation>
    <scope>IDENTIFICATION</scope>
</reference>